<keyword evidence="3" id="KW-0812">Transmembrane</keyword>
<evidence type="ECO:0000313" key="5">
    <source>
        <dbReference type="EMBL" id="MDQ0443700.1"/>
    </source>
</evidence>
<evidence type="ECO:0000313" key="6">
    <source>
        <dbReference type="Proteomes" id="UP001236369"/>
    </source>
</evidence>
<dbReference type="EMBL" id="JAUSVV010000007">
    <property type="protein sequence ID" value="MDQ0443700.1"/>
    <property type="molecule type" value="Genomic_DNA"/>
</dbReference>
<dbReference type="RefSeq" id="WP_238252517.1">
    <property type="nucleotide sequence ID" value="NZ_BPQX01000055.1"/>
</dbReference>
<comment type="caution">
    <text evidence="5">The sequence shown here is derived from an EMBL/GenBank/DDBJ whole genome shotgun (WGS) entry which is preliminary data.</text>
</comment>
<gene>
    <name evidence="5" type="ORF">QO016_003205</name>
</gene>
<feature type="transmembrane region" description="Helical" evidence="3">
    <location>
        <begin position="40"/>
        <end position="61"/>
    </location>
</feature>
<accession>A0ABU0HN06</accession>
<evidence type="ECO:0000256" key="3">
    <source>
        <dbReference type="SAM" id="Phobius"/>
    </source>
</evidence>
<proteinExistence type="inferred from homology"/>
<keyword evidence="3" id="KW-0472">Membrane</keyword>
<dbReference type="PANTHER" id="PTHR30576">
    <property type="entry name" value="COLANIC BIOSYNTHESIS UDP-GLUCOSE LIPID CARRIER TRANSFERASE"/>
    <property type="match status" value="1"/>
</dbReference>
<dbReference type="Pfam" id="PF02397">
    <property type="entry name" value="Bac_transf"/>
    <property type="match status" value="1"/>
</dbReference>
<evidence type="ECO:0000256" key="2">
    <source>
        <dbReference type="ARBA" id="ARBA00023169"/>
    </source>
</evidence>
<keyword evidence="3" id="KW-1133">Transmembrane helix</keyword>
<sequence length="221" mass="23743">MLQVSLRQQEGPSKHIAQAAVAGTSGGAARTIRRFLDVSVALTALILLAPLMTMLAILVALDGGPVLFRHPRIGKGGRPFGCLKFRTMIDDAEAAFSEYLSYHPPAGPEWDSERTVSFDPRVTAIGRWLRATSLDELPQLFNVLRGEMSLVGPRAGSAAEAPLPGEPASACPSVLPGLTGPWQVGDRGQPDERSLREWGFLRDIALLARATIVVVRRKGVS</sequence>
<comment type="similarity">
    <text evidence="1">Belongs to the bacterial sugar transferase family.</text>
</comment>
<keyword evidence="2" id="KW-0270">Exopolysaccharide synthesis</keyword>
<name>A0ABU0HN06_9HYPH</name>
<evidence type="ECO:0000256" key="1">
    <source>
        <dbReference type="ARBA" id="ARBA00006464"/>
    </source>
</evidence>
<evidence type="ECO:0000259" key="4">
    <source>
        <dbReference type="Pfam" id="PF02397"/>
    </source>
</evidence>
<dbReference type="Proteomes" id="UP001236369">
    <property type="component" value="Unassembled WGS sequence"/>
</dbReference>
<feature type="domain" description="Bacterial sugar transferase" evidence="4">
    <location>
        <begin position="33"/>
        <end position="215"/>
    </location>
</feature>
<protein>
    <submittedName>
        <fullName evidence="5">Lipopolysaccharide/colanic/teichoic acid biosynthesis glycosyltransferase</fullName>
    </submittedName>
</protein>
<dbReference type="PANTHER" id="PTHR30576:SF0">
    <property type="entry name" value="UNDECAPRENYL-PHOSPHATE N-ACETYLGALACTOSAMINYL 1-PHOSPHATE TRANSFERASE-RELATED"/>
    <property type="match status" value="1"/>
</dbReference>
<organism evidence="5 6">
    <name type="scientific">Methylobacterium persicinum</name>
    <dbReference type="NCBI Taxonomy" id="374426"/>
    <lineage>
        <taxon>Bacteria</taxon>
        <taxon>Pseudomonadati</taxon>
        <taxon>Pseudomonadota</taxon>
        <taxon>Alphaproteobacteria</taxon>
        <taxon>Hyphomicrobiales</taxon>
        <taxon>Methylobacteriaceae</taxon>
        <taxon>Methylobacterium</taxon>
    </lineage>
</organism>
<keyword evidence="6" id="KW-1185">Reference proteome</keyword>
<reference evidence="5 6" key="1">
    <citation type="submission" date="2023-07" db="EMBL/GenBank/DDBJ databases">
        <title>Genomic Encyclopedia of Type Strains, Phase IV (KMG-IV): sequencing the most valuable type-strain genomes for metagenomic binning, comparative biology and taxonomic classification.</title>
        <authorList>
            <person name="Goeker M."/>
        </authorList>
    </citation>
    <scope>NUCLEOTIDE SEQUENCE [LARGE SCALE GENOMIC DNA]</scope>
    <source>
        <strain evidence="5 6">DSM 19562</strain>
    </source>
</reference>
<dbReference type="InterPro" id="IPR003362">
    <property type="entry name" value="Bact_transf"/>
</dbReference>